<protein>
    <submittedName>
        <fullName evidence="2">Uncharacterized protein</fullName>
    </submittedName>
</protein>
<dbReference type="AlphaFoldDB" id="A0A8R7UI14"/>
<evidence type="ECO:0000256" key="1">
    <source>
        <dbReference type="SAM" id="MobiDB-lite"/>
    </source>
</evidence>
<reference evidence="2" key="3">
    <citation type="submission" date="2022-06" db="UniProtKB">
        <authorList>
            <consortium name="EnsemblPlants"/>
        </authorList>
    </citation>
    <scope>IDENTIFICATION</scope>
</reference>
<accession>A0A8R7UI14</accession>
<organism evidence="2 3">
    <name type="scientific">Triticum urartu</name>
    <name type="common">Red wild einkorn</name>
    <name type="synonym">Crithodium urartu</name>
    <dbReference type="NCBI Taxonomy" id="4572"/>
    <lineage>
        <taxon>Eukaryota</taxon>
        <taxon>Viridiplantae</taxon>
        <taxon>Streptophyta</taxon>
        <taxon>Embryophyta</taxon>
        <taxon>Tracheophyta</taxon>
        <taxon>Spermatophyta</taxon>
        <taxon>Magnoliopsida</taxon>
        <taxon>Liliopsida</taxon>
        <taxon>Poales</taxon>
        <taxon>Poaceae</taxon>
        <taxon>BOP clade</taxon>
        <taxon>Pooideae</taxon>
        <taxon>Triticodae</taxon>
        <taxon>Triticeae</taxon>
        <taxon>Triticinae</taxon>
        <taxon>Triticum</taxon>
    </lineage>
</organism>
<evidence type="ECO:0000313" key="2">
    <source>
        <dbReference type="EnsemblPlants" id="TuG1812G0500002506.01.T01.cds276546"/>
    </source>
</evidence>
<reference evidence="2" key="2">
    <citation type="submission" date="2018-03" db="EMBL/GenBank/DDBJ databases">
        <title>The Triticum urartu genome reveals the dynamic nature of wheat genome evolution.</title>
        <authorList>
            <person name="Ling H."/>
            <person name="Ma B."/>
            <person name="Shi X."/>
            <person name="Liu H."/>
            <person name="Dong L."/>
            <person name="Sun H."/>
            <person name="Cao Y."/>
            <person name="Gao Q."/>
            <person name="Zheng S."/>
            <person name="Li Y."/>
            <person name="Yu Y."/>
            <person name="Du H."/>
            <person name="Qi M."/>
            <person name="Li Y."/>
            <person name="Yu H."/>
            <person name="Cui Y."/>
            <person name="Wang N."/>
            <person name="Chen C."/>
            <person name="Wu H."/>
            <person name="Zhao Y."/>
            <person name="Zhang J."/>
            <person name="Li Y."/>
            <person name="Zhou W."/>
            <person name="Zhang B."/>
            <person name="Hu W."/>
            <person name="Eijk M."/>
            <person name="Tang J."/>
            <person name="Witsenboer H."/>
            <person name="Zhao S."/>
            <person name="Li Z."/>
            <person name="Zhang A."/>
            <person name="Wang D."/>
            <person name="Liang C."/>
        </authorList>
    </citation>
    <scope>NUCLEOTIDE SEQUENCE [LARGE SCALE GENOMIC DNA]</scope>
    <source>
        <strain evidence="2">cv. G1812</strain>
    </source>
</reference>
<feature type="region of interest" description="Disordered" evidence="1">
    <location>
        <begin position="1"/>
        <end position="85"/>
    </location>
</feature>
<sequence length="85" mass="9533">RTIRQDPRIRSGAIHHHLPQSRPRGAAATKSTASRAPTRAEPARPPLSPSLPEAHQEPDLGMPSHGRRRPWPPSRTRSRPRSHHD</sequence>
<dbReference type="Gramene" id="TuG1812G0500002506.01.T01">
    <property type="protein sequence ID" value="TuG1812G0500002506.01.T01.cds276546"/>
    <property type="gene ID" value="TuG1812G0500002506.01"/>
</dbReference>
<keyword evidence="3" id="KW-1185">Reference proteome</keyword>
<reference evidence="3" key="1">
    <citation type="journal article" date="2013" name="Nature">
        <title>Draft genome of the wheat A-genome progenitor Triticum urartu.</title>
        <authorList>
            <person name="Ling H.Q."/>
            <person name="Zhao S."/>
            <person name="Liu D."/>
            <person name="Wang J."/>
            <person name="Sun H."/>
            <person name="Zhang C."/>
            <person name="Fan H."/>
            <person name="Li D."/>
            <person name="Dong L."/>
            <person name="Tao Y."/>
            <person name="Gao C."/>
            <person name="Wu H."/>
            <person name="Li Y."/>
            <person name="Cui Y."/>
            <person name="Guo X."/>
            <person name="Zheng S."/>
            <person name="Wang B."/>
            <person name="Yu K."/>
            <person name="Liang Q."/>
            <person name="Yang W."/>
            <person name="Lou X."/>
            <person name="Chen J."/>
            <person name="Feng M."/>
            <person name="Jian J."/>
            <person name="Zhang X."/>
            <person name="Luo G."/>
            <person name="Jiang Y."/>
            <person name="Liu J."/>
            <person name="Wang Z."/>
            <person name="Sha Y."/>
            <person name="Zhang B."/>
            <person name="Wu H."/>
            <person name="Tang D."/>
            <person name="Shen Q."/>
            <person name="Xue P."/>
            <person name="Zou S."/>
            <person name="Wang X."/>
            <person name="Liu X."/>
            <person name="Wang F."/>
            <person name="Yang Y."/>
            <person name="An X."/>
            <person name="Dong Z."/>
            <person name="Zhang K."/>
            <person name="Zhang X."/>
            <person name="Luo M.C."/>
            <person name="Dvorak J."/>
            <person name="Tong Y."/>
            <person name="Wang J."/>
            <person name="Yang H."/>
            <person name="Li Z."/>
            <person name="Wang D."/>
            <person name="Zhang A."/>
            <person name="Wang J."/>
        </authorList>
    </citation>
    <scope>NUCLEOTIDE SEQUENCE</scope>
    <source>
        <strain evidence="3">cv. G1812</strain>
    </source>
</reference>
<feature type="compositionally biased region" description="Basic residues" evidence="1">
    <location>
        <begin position="65"/>
        <end position="85"/>
    </location>
</feature>
<dbReference type="Proteomes" id="UP000015106">
    <property type="component" value="Chromosome 5"/>
</dbReference>
<name>A0A8R7UI14_TRIUA</name>
<evidence type="ECO:0000313" key="3">
    <source>
        <dbReference type="Proteomes" id="UP000015106"/>
    </source>
</evidence>
<dbReference type="EnsemblPlants" id="TuG1812G0500002506.01.T01">
    <property type="protein sequence ID" value="TuG1812G0500002506.01.T01.cds276546"/>
    <property type="gene ID" value="TuG1812G0500002506.01"/>
</dbReference>
<proteinExistence type="predicted"/>